<dbReference type="PANTHER" id="PTHR30238">
    <property type="entry name" value="MEMBRANE BOUND PREDICTED REDOX MODULATOR"/>
    <property type="match status" value="1"/>
</dbReference>
<evidence type="ECO:0000256" key="5">
    <source>
        <dbReference type="SAM" id="MobiDB-lite"/>
    </source>
</evidence>
<name>A0A6J6LCN5_9ZZZZ</name>
<feature type="transmembrane region" description="Helical" evidence="6">
    <location>
        <begin position="294"/>
        <end position="316"/>
    </location>
</feature>
<dbReference type="EMBL" id="CAEZWL010000039">
    <property type="protein sequence ID" value="CAB4659737.1"/>
    <property type="molecule type" value="Genomic_DNA"/>
</dbReference>
<evidence type="ECO:0000256" key="6">
    <source>
        <dbReference type="SAM" id="Phobius"/>
    </source>
</evidence>
<protein>
    <submittedName>
        <fullName evidence="7">Unannotated protein</fullName>
    </submittedName>
</protein>
<feature type="transmembrane region" description="Helical" evidence="6">
    <location>
        <begin position="199"/>
        <end position="218"/>
    </location>
</feature>
<keyword evidence="2 6" id="KW-0812">Transmembrane</keyword>
<accession>A0A6J6LCN5</accession>
<evidence type="ECO:0000256" key="1">
    <source>
        <dbReference type="ARBA" id="ARBA00004141"/>
    </source>
</evidence>
<dbReference type="PANTHER" id="PTHR30238:SF0">
    <property type="entry name" value="THYLAKOID MEMBRANE PROTEIN TERC, CHLOROPLASTIC"/>
    <property type="match status" value="1"/>
</dbReference>
<organism evidence="7">
    <name type="scientific">freshwater metagenome</name>
    <dbReference type="NCBI Taxonomy" id="449393"/>
    <lineage>
        <taxon>unclassified sequences</taxon>
        <taxon>metagenomes</taxon>
        <taxon>ecological metagenomes</taxon>
    </lineage>
</organism>
<proteinExistence type="predicted"/>
<feature type="transmembrane region" description="Helical" evidence="6">
    <location>
        <begin position="14"/>
        <end position="35"/>
    </location>
</feature>
<sequence>MQAVQSVQSMDVSLLIWALTVGAILALVAVDLFTVSSHPHLVKFKEATAWSIFYIGIALLFGVWIWSEYGSAFGTQYFGAYLVEKSLSVDNLFIFVIILAQFAVPPIYHQRVLLFGVILALVLRSIFIALGAAALAAFAFTFVLFGAILIWTGIGLFRHWDEDPDPNDNVLVRTVRKRIAMVDEYHGTKMFIKLDGKRFATPMFMVMIAIATTDLLFALDSIPATFGITSEPYLVFAANAFALLGLRALYFLIKGLLDRLVYLSLGLSVILIFIGVKLIWNYVYYEEFIEIPKIQTNVSLLVIVVILAITTVLSLIKSSKNPDMKATAGRMGDPLHDDKDPKKLAKDKPE</sequence>
<feature type="transmembrane region" description="Helical" evidence="6">
    <location>
        <begin position="260"/>
        <end position="282"/>
    </location>
</feature>
<feature type="transmembrane region" description="Helical" evidence="6">
    <location>
        <begin position="47"/>
        <end position="67"/>
    </location>
</feature>
<comment type="subcellular location">
    <subcellularLocation>
        <location evidence="1">Membrane</location>
        <topology evidence="1">Multi-pass membrane protein</topology>
    </subcellularLocation>
</comment>
<dbReference type="NCBIfam" id="TIGR03718">
    <property type="entry name" value="R_switched_Alx"/>
    <property type="match status" value="1"/>
</dbReference>
<feature type="compositionally biased region" description="Basic and acidic residues" evidence="5">
    <location>
        <begin position="333"/>
        <end position="350"/>
    </location>
</feature>
<reference evidence="7" key="1">
    <citation type="submission" date="2020-05" db="EMBL/GenBank/DDBJ databases">
        <authorList>
            <person name="Chiriac C."/>
            <person name="Salcher M."/>
            <person name="Ghai R."/>
            <person name="Kavagutti S V."/>
        </authorList>
    </citation>
    <scope>NUCLEOTIDE SEQUENCE</scope>
</reference>
<dbReference type="Pfam" id="PF03741">
    <property type="entry name" value="TerC"/>
    <property type="match status" value="1"/>
</dbReference>
<feature type="transmembrane region" description="Helical" evidence="6">
    <location>
        <begin position="233"/>
        <end position="253"/>
    </location>
</feature>
<keyword evidence="4 6" id="KW-0472">Membrane</keyword>
<evidence type="ECO:0000313" key="7">
    <source>
        <dbReference type="EMBL" id="CAB4659737.1"/>
    </source>
</evidence>
<dbReference type="AlphaFoldDB" id="A0A6J6LCN5"/>
<evidence type="ECO:0000256" key="4">
    <source>
        <dbReference type="ARBA" id="ARBA00023136"/>
    </source>
</evidence>
<dbReference type="InterPro" id="IPR005496">
    <property type="entry name" value="Integral_membrane_TerC"/>
</dbReference>
<evidence type="ECO:0000256" key="2">
    <source>
        <dbReference type="ARBA" id="ARBA00022692"/>
    </source>
</evidence>
<feature type="transmembrane region" description="Helical" evidence="6">
    <location>
        <begin position="87"/>
        <end position="105"/>
    </location>
</feature>
<gene>
    <name evidence="7" type="ORF">UFOPK2243_01041</name>
</gene>
<dbReference type="InterPro" id="IPR022369">
    <property type="entry name" value="Integral_membrane_TerC_rswitch"/>
</dbReference>
<keyword evidence="3 6" id="KW-1133">Transmembrane helix</keyword>
<dbReference type="GO" id="GO:0016020">
    <property type="term" value="C:membrane"/>
    <property type="evidence" value="ECO:0007669"/>
    <property type="project" value="UniProtKB-SubCell"/>
</dbReference>
<feature type="transmembrane region" description="Helical" evidence="6">
    <location>
        <begin position="136"/>
        <end position="157"/>
    </location>
</feature>
<feature type="region of interest" description="Disordered" evidence="5">
    <location>
        <begin position="321"/>
        <end position="350"/>
    </location>
</feature>
<feature type="transmembrane region" description="Helical" evidence="6">
    <location>
        <begin position="112"/>
        <end position="130"/>
    </location>
</feature>
<evidence type="ECO:0000256" key="3">
    <source>
        <dbReference type="ARBA" id="ARBA00022989"/>
    </source>
</evidence>